<dbReference type="CDD" id="cd09272">
    <property type="entry name" value="RNase_HI_RT_Ty1"/>
    <property type="match status" value="1"/>
</dbReference>
<sequence length="408" mass="47636">MSDSTRSINLQEEIERSLTDEEQKSSYSGNQHVGSEKRSIAKDRPKRVDVRPPTRYRFEDMVGYALQVAEEVDTYEPSTYREVISSYASERWFAAMEAEMESYEKNHTWNLVTILLGRKVVTCKWYKRLDSYRVSLGYDMNPYDCCIYMSKMEDVSHIYPVLYIDIKMIVVNKMCDVQKLKELLNSECKTFWYLKGTSEIGFVYRDKTKGNRSTPALMHRSIRQFQRRKMIGQKRSIWYLKGTSDVDLVYEDKDLSLVIGYSDWYYAEDVDSRRSMIGYVFTLGSSVVSWKATLQSTVTLYTTEAEYMALTEAAKEAIWLRGLVSDLGLHHDQAIVFCDSLSAIYLAKDQVHHERTKHIDVRYRFLREEKRIEVKKVGTPDNPADMFTKVVPHSKFKHCLDLLNISSC</sequence>
<dbReference type="GeneID" id="108839596"/>
<evidence type="ECO:0000313" key="3">
    <source>
        <dbReference type="RefSeq" id="XP_018467847.1"/>
    </source>
</evidence>
<name>A0A6J0M664_RAPSA</name>
<reference evidence="3" key="1">
    <citation type="submission" date="2025-08" db="UniProtKB">
        <authorList>
            <consortium name="RefSeq"/>
        </authorList>
    </citation>
    <scope>IDENTIFICATION</scope>
    <source>
        <tissue evidence="3">Leaf</tissue>
    </source>
</reference>
<dbReference type="AlphaFoldDB" id="A0A6J0M664"/>
<dbReference type="RefSeq" id="XP_018467847.1">
    <property type="nucleotide sequence ID" value="XM_018612345.1"/>
</dbReference>
<evidence type="ECO:0000256" key="1">
    <source>
        <dbReference type="SAM" id="MobiDB-lite"/>
    </source>
</evidence>
<dbReference type="Proteomes" id="UP000504610">
    <property type="component" value="Unplaced"/>
</dbReference>
<keyword evidence="2" id="KW-1185">Reference proteome</keyword>
<feature type="compositionally biased region" description="Basic and acidic residues" evidence="1">
    <location>
        <begin position="34"/>
        <end position="47"/>
    </location>
</feature>
<accession>A0A6J0M664</accession>
<feature type="region of interest" description="Disordered" evidence="1">
    <location>
        <begin position="1"/>
        <end position="47"/>
    </location>
</feature>
<organism evidence="2 3">
    <name type="scientific">Raphanus sativus</name>
    <name type="common">Radish</name>
    <name type="synonym">Raphanus raphanistrum var. sativus</name>
    <dbReference type="NCBI Taxonomy" id="3726"/>
    <lineage>
        <taxon>Eukaryota</taxon>
        <taxon>Viridiplantae</taxon>
        <taxon>Streptophyta</taxon>
        <taxon>Embryophyta</taxon>
        <taxon>Tracheophyta</taxon>
        <taxon>Spermatophyta</taxon>
        <taxon>Magnoliopsida</taxon>
        <taxon>eudicotyledons</taxon>
        <taxon>Gunneridae</taxon>
        <taxon>Pentapetalae</taxon>
        <taxon>rosids</taxon>
        <taxon>malvids</taxon>
        <taxon>Brassicales</taxon>
        <taxon>Brassicaceae</taxon>
        <taxon>Brassiceae</taxon>
        <taxon>Raphanus</taxon>
    </lineage>
</organism>
<dbReference type="KEGG" id="rsz:108839596"/>
<proteinExistence type="predicted"/>
<gene>
    <name evidence="3" type="primary">LOC108839596</name>
</gene>
<dbReference type="PANTHER" id="PTHR11439">
    <property type="entry name" value="GAG-POL-RELATED RETROTRANSPOSON"/>
    <property type="match status" value="1"/>
</dbReference>
<feature type="compositionally biased region" description="Basic and acidic residues" evidence="1">
    <location>
        <begin position="13"/>
        <end position="24"/>
    </location>
</feature>
<dbReference type="OrthoDB" id="1110210at2759"/>
<evidence type="ECO:0000313" key="2">
    <source>
        <dbReference type="Proteomes" id="UP000504610"/>
    </source>
</evidence>
<protein>
    <submittedName>
        <fullName evidence="3">Uncharacterized protein LOC108839596</fullName>
    </submittedName>
</protein>
<feature type="compositionally biased region" description="Polar residues" evidence="1">
    <location>
        <begin position="1"/>
        <end position="10"/>
    </location>
</feature>